<comment type="function">
    <text evidence="1">Involved in the transposition of the insertion sequence.</text>
</comment>
<dbReference type="SUPFAM" id="SSF53098">
    <property type="entry name" value="Ribonuclease H-like"/>
    <property type="match status" value="1"/>
</dbReference>
<dbReference type="InterPro" id="IPR050900">
    <property type="entry name" value="Transposase_IS3/IS150/IS904"/>
</dbReference>
<dbReference type="Proteomes" id="UP000593998">
    <property type="component" value="Chromosome"/>
</dbReference>
<dbReference type="InterPro" id="IPR009057">
    <property type="entry name" value="Homeodomain-like_sf"/>
</dbReference>
<evidence type="ECO:0000313" key="4">
    <source>
        <dbReference type="EMBL" id="QOK22323.1"/>
    </source>
</evidence>
<dbReference type="GO" id="GO:0003676">
    <property type="term" value="F:nucleic acid binding"/>
    <property type="evidence" value="ECO:0007669"/>
    <property type="project" value="InterPro"/>
</dbReference>
<dbReference type="PANTHER" id="PTHR46889:SF4">
    <property type="entry name" value="TRANSPOSASE INSO FOR INSERTION SEQUENCE ELEMENT IS911B-RELATED"/>
    <property type="match status" value="1"/>
</dbReference>
<evidence type="ECO:0000259" key="3">
    <source>
        <dbReference type="PROSITE" id="PS50994"/>
    </source>
</evidence>
<dbReference type="GO" id="GO:0015074">
    <property type="term" value="P:DNA integration"/>
    <property type="evidence" value="ECO:0007669"/>
    <property type="project" value="InterPro"/>
</dbReference>
<dbReference type="Gene3D" id="1.10.10.10">
    <property type="entry name" value="Winged helix-like DNA-binding domain superfamily/Winged helix DNA-binding domain"/>
    <property type="match status" value="1"/>
</dbReference>
<dbReference type="InterPro" id="IPR025948">
    <property type="entry name" value="HTH-like_dom"/>
</dbReference>
<proteinExistence type="predicted"/>
<keyword evidence="2" id="KW-0175">Coiled coil</keyword>
<dbReference type="Pfam" id="PF00665">
    <property type="entry name" value="rve"/>
    <property type="match status" value="1"/>
</dbReference>
<name>A0A7L9IZT8_9MICO</name>
<dbReference type="InterPro" id="IPR001584">
    <property type="entry name" value="Integrase_cat-core"/>
</dbReference>
<reference evidence="4 5" key="1">
    <citation type="submission" date="2020-10" db="EMBL/GenBank/DDBJ databases">
        <title>Janibacter indicus TT2 genome sequence.</title>
        <authorList>
            <person name="Lee K."/>
            <person name="Ganzorig M."/>
        </authorList>
    </citation>
    <scope>NUCLEOTIDE SEQUENCE [LARGE SCALE GENOMIC DNA]</scope>
    <source>
        <strain evidence="4 5">TT2</strain>
    </source>
</reference>
<dbReference type="InterPro" id="IPR036397">
    <property type="entry name" value="RNaseH_sf"/>
</dbReference>
<gene>
    <name evidence="4" type="ORF">IGS73_14715</name>
</gene>
<protein>
    <submittedName>
        <fullName evidence="4">IS3 family transposase</fullName>
    </submittedName>
</protein>
<dbReference type="InterPro" id="IPR036388">
    <property type="entry name" value="WH-like_DNA-bd_sf"/>
</dbReference>
<dbReference type="Pfam" id="PF13276">
    <property type="entry name" value="HTH_21"/>
    <property type="match status" value="1"/>
</dbReference>
<dbReference type="NCBIfam" id="NF033516">
    <property type="entry name" value="transpos_IS3"/>
    <property type="match status" value="1"/>
</dbReference>
<dbReference type="AlphaFoldDB" id="A0A7L9IZT8"/>
<sequence>MSGSTSKRYPAELRERAVRMVAEVRAEHESEWAAMSRVAELLGVGTPETVRKWCRQAEVDAGQRPGVTSEESAELKRLKRENAELKRANAILKSASAFFRGRTRPATALIVRYIDEHVGQQHEDADGQGLRWGVESICAALTELGCKIAPATYYEHRGRQPSAQQVRDEELKPMIEQVHAANYGVYGARKVWLTLNRQRAADASPIARCTVERLMGELGLAGAVRGKVKRTTISDPKAPKPLDLVDRNFEPLAPDRLWVADFTYCPTWSGWCYTAFVIDAYARRILGWSVSTTMTSQLVLDAVEQAIWTRGREDRGGDLTGLIAHHDHGAQYMSVAYSERLDTAGIKPSTGLVGSSHDNALAESIIGLYKTELVKRQRPWKGFDDLEIATAEWVDWYNHRRPHEYCDDLTPVQAEQAHYAHHQAPATAGVSN</sequence>
<dbReference type="InterPro" id="IPR012337">
    <property type="entry name" value="RNaseH-like_sf"/>
</dbReference>
<evidence type="ECO:0000256" key="2">
    <source>
        <dbReference type="SAM" id="Coils"/>
    </source>
</evidence>
<feature type="coiled-coil region" evidence="2">
    <location>
        <begin position="68"/>
        <end position="95"/>
    </location>
</feature>
<dbReference type="EMBL" id="CP062789">
    <property type="protein sequence ID" value="QOK22323.1"/>
    <property type="molecule type" value="Genomic_DNA"/>
</dbReference>
<dbReference type="Gene3D" id="3.30.420.10">
    <property type="entry name" value="Ribonuclease H-like superfamily/Ribonuclease H"/>
    <property type="match status" value="1"/>
</dbReference>
<dbReference type="PANTHER" id="PTHR46889">
    <property type="entry name" value="TRANSPOSASE INSF FOR INSERTION SEQUENCE IS3B-RELATED"/>
    <property type="match status" value="1"/>
</dbReference>
<dbReference type="InterPro" id="IPR048020">
    <property type="entry name" value="Transpos_IS3"/>
</dbReference>
<dbReference type="Pfam" id="PF13333">
    <property type="entry name" value="rve_2"/>
    <property type="match status" value="1"/>
</dbReference>
<dbReference type="RefSeq" id="WP_192910836.1">
    <property type="nucleotide sequence ID" value="NZ_CP062789.1"/>
</dbReference>
<evidence type="ECO:0000313" key="5">
    <source>
        <dbReference type="Proteomes" id="UP000593998"/>
    </source>
</evidence>
<dbReference type="PROSITE" id="PS50994">
    <property type="entry name" value="INTEGRASE"/>
    <property type="match status" value="1"/>
</dbReference>
<accession>A0A7L9IZT8</accession>
<dbReference type="SUPFAM" id="SSF46689">
    <property type="entry name" value="Homeodomain-like"/>
    <property type="match status" value="1"/>
</dbReference>
<evidence type="ECO:0000256" key="1">
    <source>
        <dbReference type="ARBA" id="ARBA00002286"/>
    </source>
</evidence>
<organism evidence="4 5">
    <name type="scientific">Janibacter indicus</name>
    <dbReference type="NCBI Taxonomy" id="857417"/>
    <lineage>
        <taxon>Bacteria</taxon>
        <taxon>Bacillati</taxon>
        <taxon>Actinomycetota</taxon>
        <taxon>Actinomycetes</taxon>
        <taxon>Micrococcales</taxon>
        <taxon>Intrasporangiaceae</taxon>
        <taxon>Janibacter</taxon>
    </lineage>
</organism>
<feature type="domain" description="Integrase catalytic" evidence="3">
    <location>
        <begin position="250"/>
        <end position="419"/>
    </location>
</feature>